<evidence type="ECO:0000313" key="3">
    <source>
        <dbReference type="EMBL" id="MCM6761910.1"/>
    </source>
</evidence>
<keyword evidence="2" id="KW-1133">Transmembrane helix</keyword>
<organism evidence="3 4">
    <name type="scientific">Rathayibacter rubneri</name>
    <dbReference type="NCBI Taxonomy" id="2950106"/>
    <lineage>
        <taxon>Bacteria</taxon>
        <taxon>Bacillati</taxon>
        <taxon>Actinomycetota</taxon>
        <taxon>Actinomycetes</taxon>
        <taxon>Micrococcales</taxon>
        <taxon>Microbacteriaceae</taxon>
        <taxon>Rathayibacter</taxon>
    </lineage>
</organism>
<evidence type="ECO:0000256" key="2">
    <source>
        <dbReference type="SAM" id="Phobius"/>
    </source>
</evidence>
<sequence>MPEWIDEVSGVIQLVLNTVVVVGGAAIWKLYVDKLRATVESKNATIESVEKSRDLWKEKAEGLESRSPEVVEKSLAERIRIRDDEISRLTADKEFDATAVRELEVKKSELERDLFRAQGFRAMLAMEEGTELEEEKGFGAGGDADGTARHVVDGPREITVELIGEVGVDSGQLMVTDPCYVDTEWQDEPFIPDGKIERDEDTLFHYSYDGACRSTLSGGGHGELAFTKGHAGAGVVFSTAWGDGMYAIYAEKHDGHIVRVYVNVG</sequence>
<keyword evidence="2" id="KW-0812">Transmembrane</keyword>
<protein>
    <submittedName>
        <fullName evidence="3">DUF4241 domain-containing protein</fullName>
    </submittedName>
</protein>
<dbReference type="Pfam" id="PF14025">
    <property type="entry name" value="DUF4241"/>
    <property type="match status" value="1"/>
</dbReference>
<keyword evidence="2" id="KW-0472">Membrane</keyword>
<evidence type="ECO:0000256" key="1">
    <source>
        <dbReference type="SAM" id="Coils"/>
    </source>
</evidence>
<proteinExistence type="predicted"/>
<reference evidence="3" key="1">
    <citation type="submission" date="2022-06" db="EMBL/GenBank/DDBJ databases">
        <title>Whole genome shotgun sequencing (WGS) of Rathayibacter sp. ZW T2_19, isolated from stored onions (Allium cepa).</title>
        <authorList>
            <person name="Stoll D.A."/>
            <person name="Huch M."/>
        </authorList>
    </citation>
    <scope>NUCLEOTIDE SEQUENCE</scope>
    <source>
        <strain evidence="3">ZW T2_19</strain>
    </source>
</reference>
<dbReference type="AlphaFoldDB" id="A0A9X2DVJ3"/>
<dbReference type="EMBL" id="JAMRYM010000014">
    <property type="protein sequence ID" value="MCM6761910.1"/>
    <property type="molecule type" value="Genomic_DNA"/>
</dbReference>
<name>A0A9X2DVJ3_9MICO</name>
<dbReference type="Proteomes" id="UP001155240">
    <property type="component" value="Unassembled WGS sequence"/>
</dbReference>
<dbReference type="InterPro" id="IPR025335">
    <property type="entry name" value="DUF4241"/>
</dbReference>
<accession>A0A9X2DVJ3</accession>
<dbReference type="RefSeq" id="WP_251944330.1">
    <property type="nucleotide sequence ID" value="NZ_JAMRYM010000014.1"/>
</dbReference>
<keyword evidence="4" id="KW-1185">Reference proteome</keyword>
<comment type="caution">
    <text evidence="3">The sequence shown here is derived from an EMBL/GenBank/DDBJ whole genome shotgun (WGS) entry which is preliminary data.</text>
</comment>
<feature type="transmembrane region" description="Helical" evidence="2">
    <location>
        <begin position="12"/>
        <end position="32"/>
    </location>
</feature>
<keyword evidence="1" id="KW-0175">Coiled coil</keyword>
<evidence type="ECO:0000313" key="4">
    <source>
        <dbReference type="Proteomes" id="UP001155240"/>
    </source>
</evidence>
<feature type="coiled-coil region" evidence="1">
    <location>
        <begin position="32"/>
        <end position="66"/>
    </location>
</feature>
<gene>
    <name evidence="3" type="ORF">NB037_05700</name>
</gene>